<evidence type="ECO:0000313" key="3">
    <source>
        <dbReference type="Proteomes" id="UP000298781"/>
    </source>
</evidence>
<feature type="transmembrane region" description="Helical" evidence="1">
    <location>
        <begin position="369"/>
        <end position="390"/>
    </location>
</feature>
<reference evidence="2 3" key="1">
    <citation type="submission" date="2019-04" db="EMBL/GenBank/DDBJ databases">
        <title>Phreatobacter aquaticus sp. nov.</title>
        <authorList>
            <person name="Choi A."/>
        </authorList>
    </citation>
    <scope>NUCLEOTIDE SEQUENCE [LARGE SCALE GENOMIC DNA]</scope>
    <source>
        <strain evidence="2 3">KCTC 52518</strain>
    </source>
</reference>
<dbReference type="Proteomes" id="UP000298781">
    <property type="component" value="Chromosome"/>
</dbReference>
<dbReference type="KEGG" id="pstg:E8M01_20535"/>
<organism evidence="2 3">
    <name type="scientific">Phreatobacter stygius</name>
    <dbReference type="NCBI Taxonomy" id="1940610"/>
    <lineage>
        <taxon>Bacteria</taxon>
        <taxon>Pseudomonadati</taxon>
        <taxon>Pseudomonadota</taxon>
        <taxon>Alphaproteobacteria</taxon>
        <taxon>Hyphomicrobiales</taxon>
        <taxon>Phreatobacteraceae</taxon>
        <taxon>Phreatobacter</taxon>
    </lineage>
</organism>
<keyword evidence="1" id="KW-0812">Transmembrane</keyword>
<dbReference type="AlphaFoldDB" id="A0A4D7AYK1"/>
<keyword evidence="1" id="KW-0472">Membrane</keyword>
<proteinExistence type="predicted"/>
<name>A0A4D7AYK1_9HYPH</name>
<evidence type="ECO:0000256" key="1">
    <source>
        <dbReference type="SAM" id="Phobius"/>
    </source>
</evidence>
<dbReference type="OrthoDB" id="9767470at2"/>
<keyword evidence="1" id="KW-1133">Transmembrane helix</keyword>
<keyword evidence="3" id="KW-1185">Reference proteome</keyword>
<gene>
    <name evidence="2" type="ORF">E8M01_20535</name>
</gene>
<dbReference type="InterPro" id="IPR021830">
    <property type="entry name" value="DUF3422"/>
</dbReference>
<dbReference type="Pfam" id="PF11902">
    <property type="entry name" value="DUF3422"/>
    <property type="match status" value="1"/>
</dbReference>
<dbReference type="EMBL" id="CP039690">
    <property type="protein sequence ID" value="QCI66399.1"/>
    <property type="molecule type" value="Genomic_DNA"/>
</dbReference>
<accession>A0A4D7AYK1</accession>
<protein>
    <submittedName>
        <fullName evidence="2">DUF3422 domain-containing protein</fullName>
    </submittedName>
</protein>
<sequence length="442" mass="47837">MMVRVTLASPDIEAHPLRHQVLEELHARPFQGIDTPRRLLHQAFATQALPVAEERARLAAWCSAAGVAGPEPDANFHRASLPAARLRWERHSEFSTYGWDMAQTAPEPFSWPLAEPSPLGGALRAPGPLLVAIDLAVVKGDGLDPEWTVLFDPASLCVSAVHDGAALIATDFRQDARGATRILVIDRALNASLAGALVQRLLEVETYRCFALLGLPEAQRAAPIVGRIEQELVRVALRMTTTTGLDSNAALLETLVAQAAELEAEAAVSSFRFGATRAYDALVRARLGVIGEMPVDGFSTWIGFLDRRLAPAVRTCQTVAERQAELSTKLARASNLLRTRVDIEMEQQNKALLQSMADRGRMQLRLQQTVEGLSVAAVSYYVLGLLGYLFKGAKDAGLTSIDPTVATAAALPVVILAVAWLVRRIRRSHADPDGAGQPGKHR</sequence>
<feature type="transmembrane region" description="Helical" evidence="1">
    <location>
        <begin position="405"/>
        <end position="422"/>
    </location>
</feature>
<evidence type="ECO:0000313" key="2">
    <source>
        <dbReference type="EMBL" id="QCI66399.1"/>
    </source>
</evidence>